<accession>A0A563EZD7</accession>
<dbReference type="EMBL" id="VOBR01000004">
    <property type="protein sequence ID" value="TWP53090.1"/>
    <property type="molecule type" value="Genomic_DNA"/>
</dbReference>
<dbReference type="AlphaFoldDB" id="A0A563EZD7"/>
<evidence type="ECO:0008006" key="3">
    <source>
        <dbReference type="Google" id="ProtNLM"/>
    </source>
</evidence>
<gene>
    <name evidence="1" type="ORF">FKR81_08400</name>
</gene>
<dbReference type="Proteomes" id="UP000316639">
    <property type="component" value="Unassembled WGS sequence"/>
</dbReference>
<dbReference type="PROSITE" id="PS51257">
    <property type="entry name" value="PROKAR_LIPOPROTEIN"/>
    <property type="match status" value="1"/>
</dbReference>
<reference evidence="1 2" key="1">
    <citation type="submission" date="2019-07" db="EMBL/GenBank/DDBJ databases">
        <title>Lentzea xizangensis sp. nov., isolated from Qinghai-Tibetan Plateau Soils.</title>
        <authorList>
            <person name="Huang J."/>
        </authorList>
    </citation>
    <scope>NUCLEOTIDE SEQUENCE [LARGE SCALE GENOMIC DNA]</scope>
    <source>
        <strain evidence="1 2">FXJ1.1311</strain>
    </source>
</reference>
<dbReference type="OrthoDB" id="3691803at2"/>
<organism evidence="1 2">
    <name type="scientific">Lentzea tibetensis</name>
    <dbReference type="NCBI Taxonomy" id="2591470"/>
    <lineage>
        <taxon>Bacteria</taxon>
        <taxon>Bacillati</taxon>
        <taxon>Actinomycetota</taxon>
        <taxon>Actinomycetes</taxon>
        <taxon>Pseudonocardiales</taxon>
        <taxon>Pseudonocardiaceae</taxon>
        <taxon>Lentzea</taxon>
    </lineage>
</organism>
<comment type="caution">
    <text evidence="1">The sequence shown here is derived from an EMBL/GenBank/DDBJ whole genome shotgun (WGS) entry which is preliminary data.</text>
</comment>
<evidence type="ECO:0000313" key="1">
    <source>
        <dbReference type="EMBL" id="TWP53090.1"/>
    </source>
</evidence>
<keyword evidence="2" id="KW-1185">Reference proteome</keyword>
<evidence type="ECO:0000313" key="2">
    <source>
        <dbReference type="Proteomes" id="UP000316639"/>
    </source>
</evidence>
<dbReference type="RefSeq" id="WP_146350343.1">
    <property type="nucleotide sequence ID" value="NZ_VOBR01000004.1"/>
</dbReference>
<sequence length="104" mass="11229">MRKIAVVLLSCLALGGCASDWEGQVRLRVDKIENPQEIWLELVGELPDDALEKKYFKSEILSPSEISGGEVAVGDEVVCTAKQHSIGAGQTNTIKTEISGCRKA</sequence>
<protein>
    <recommendedName>
        <fullName evidence="3">Lipoprotein</fullName>
    </recommendedName>
</protein>
<name>A0A563EZD7_9PSEU</name>
<proteinExistence type="predicted"/>